<comment type="similarity">
    <text evidence="6">Belongs to the ABC-4 integral membrane protein family.</text>
</comment>
<dbReference type="RefSeq" id="WP_285725273.1">
    <property type="nucleotide sequence ID" value="NZ_BSDD01000003.1"/>
</dbReference>
<feature type="transmembrane region" description="Helical" evidence="7">
    <location>
        <begin position="298"/>
        <end position="325"/>
    </location>
</feature>
<dbReference type="Pfam" id="PF02687">
    <property type="entry name" value="FtsX"/>
    <property type="match status" value="1"/>
</dbReference>
<protein>
    <submittedName>
        <fullName evidence="10">ABC transporter permease</fullName>
    </submittedName>
</protein>
<feature type="transmembrane region" description="Helical" evidence="7">
    <location>
        <begin position="388"/>
        <end position="408"/>
    </location>
</feature>
<sequence>MKLSSRFQETFRSALASLWAHRLRSALTTLGIIIGVASVITVVDLTKSLEGRIMADVRREGSHTFFLSSYVPLLKRTSAKIKRMPMDAQTVRELRELAPEITIASPQTNIWNQQMMVKAGSLSRRITYLTAIDESGLDLANLDLECGRGFTATDRITRANVAILGARVAEDLGFSEASLGKSFTVNGQTAELIGILKKHGDIPFMPQEEDEEQAAMWGPDAMFYVPFGSFRELARPGAFDNPFWRLQVDGRIPVKEAEESLRLALRRIRGLQGGDADNFMLESNSRAVEQVEKISRTLMLASGAMVGISLLVGGIGVMNIMLVSVTERTREIGVRKALGARRKHILVQFLIEAVVLCILGGLIGLALGLGFGTVLSQVLMKHLGSVPLWALAASLLVPASVGLTFGLYPAAKASKLDPIEALRYE</sequence>
<feature type="transmembrane region" description="Helical" evidence="7">
    <location>
        <begin position="21"/>
        <end position="43"/>
    </location>
</feature>
<keyword evidence="5 7" id="KW-0472">Membrane</keyword>
<name>A0ABQ5Q7I7_9BACT</name>
<dbReference type="Proteomes" id="UP001165089">
    <property type="component" value="Unassembled WGS sequence"/>
</dbReference>
<feature type="domain" description="MacB-like periplasmic core" evidence="9">
    <location>
        <begin position="25"/>
        <end position="253"/>
    </location>
</feature>
<organism evidence="10 11">
    <name type="scientific">Geothrix rubra</name>
    <dbReference type="NCBI Taxonomy" id="2927977"/>
    <lineage>
        <taxon>Bacteria</taxon>
        <taxon>Pseudomonadati</taxon>
        <taxon>Acidobacteriota</taxon>
        <taxon>Holophagae</taxon>
        <taxon>Holophagales</taxon>
        <taxon>Holophagaceae</taxon>
        <taxon>Geothrix</taxon>
    </lineage>
</organism>
<feature type="transmembrane region" description="Helical" evidence="7">
    <location>
        <begin position="345"/>
        <end position="368"/>
    </location>
</feature>
<keyword evidence="3 7" id="KW-0812">Transmembrane</keyword>
<comment type="caution">
    <text evidence="10">The sequence shown here is derived from an EMBL/GenBank/DDBJ whole genome shotgun (WGS) entry which is preliminary data.</text>
</comment>
<evidence type="ECO:0000259" key="9">
    <source>
        <dbReference type="Pfam" id="PF12704"/>
    </source>
</evidence>
<evidence type="ECO:0000256" key="1">
    <source>
        <dbReference type="ARBA" id="ARBA00004651"/>
    </source>
</evidence>
<dbReference type="PANTHER" id="PTHR30572:SF4">
    <property type="entry name" value="ABC TRANSPORTER PERMEASE YTRF"/>
    <property type="match status" value="1"/>
</dbReference>
<evidence type="ECO:0000259" key="8">
    <source>
        <dbReference type="Pfam" id="PF02687"/>
    </source>
</evidence>
<dbReference type="EMBL" id="BSDD01000003">
    <property type="protein sequence ID" value="GLH70474.1"/>
    <property type="molecule type" value="Genomic_DNA"/>
</dbReference>
<evidence type="ECO:0000256" key="4">
    <source>
        <dbReference type="ARBA" id="ARBA00022989"/>
    </source>
</evidence>
<evidence type="ECO:0000256" key="5">
    <source>
        <dbReference type="ARBA" id="ARBA00023136"/>
    </source>
</evidence>
<comment type="subcellular location">
    <subcellularLocation>
        <location evidence="1">Cell membrane</location>
        <topology evidence="1">Multi-pass membrane protein</topology>
    </subcellularLocation>
</comment>
<evidence type="ECO:0000256" key="2">
    <source>
        <dbReference type="ARBA" id="ARBA00022475"/>
    </source>
</evidence>
<dbReference type="InterPro" id="IPR003838">
    <property type="entry name" value="ABC3_permease_C"/>
</dbReference>
<gene>
    <name evidence="10" type="ORF">GETHPA_20070</name>
</gene>
<keyword evidence="2" id="KW-1003">Cell membrane</keyword>
<keyword evidence="4 7" id="KW-1133">Transmembrane helix</keyword>
<proteinExistence type="inferred from homology"/>
<accession>A0ABQ5Q7I7</accession>
<dbReference type="PANTHER" id="PTHR30572">
    <property type="entry name" value="MEMBRANE COMPONENT OF TRANSPORTER-RELATED"/>
    <property type="match status" value="1"/>
</dbReference>
<keyword evidence="11" id="KW-1185">Reference proteome</keyword>
<evidence type="ECO:0000256" key="7">
    <source>
        <dbReference type="SAM" id="Phobius"/>
    </source>
</evidence>
<evidence type="ECO:0000313" key="11">
    <source>
        <dbReference type="Proteomes" id="UP001165089"/>
    </source>
</evidence>
<evidence type="ECO:0000256" key="3">
    <source>
        <dbReference type="ARBA" id="ARBA00022692"/>
    </source>
</evidence>
<evidence type="ECO:0000313" key="10">
    <source>
        <dbReference type="EMBL" id="GLH70474.1"/>
    </source>
</evidence>
<dbReference type="InterPro" id="IPR025857">
    <property type="entry name" value="MacB_PCD"/>
</dbReference>
<dbReference type="Pfam" id="PF12704">
    <property type="entry name" value="MacB_PCD"/>
    <property type="match status" value="1"/>
</dbReference>
<evidence type="ECO:0000256" key="6">
    <source>
        <dbReference type="ARBA" id="ARBA00038076"/>
    </source>
</evidence>
<dbReference type="InterPro" id="IPR050250">
    <property type="entry name" value="Macrolide_Exporter_MacB"/>
</dbReference>
<reference evidence="10 11" key="1">
    <citation type="journal article" date="2023" name="Antonie Van Leeuwenhoek">
        <title>Mesoterricola silvestris gen. nov., sp. nov., Mesoterricola sediminis sp. nov., Geothrix oryzae sp. nov., Geothrix edaphica sp. nov., Geothrix rubra sp. nov., and Geothrix limicola sp. nov., six novel members of Acidobacteriota isolated from soils.</title>
        <authorList>
            <person name="Itoh H."/>
            <person name="Sugisawa Y."/>
            <person name="Mise K."/>
            <person name="Xu Z."/>
            <person name="Kuniyasu M."/>
            <person name="Ushijima N."/>
            <person name="Kawano K."/>
            <person name="Kobayashi E."/>
            <person name="Shiratori Y."/>
            <person name="Masuda Y."/>
            <person name="Senoo K."/>
        </authorList>
    </citation>
    <scope>NUCLEOTIDE SEQUENCE [LARGE SCALE GENOMIC DNA]</scope>
    <source>
        <strain evidence="10 11">Red803</strain>
    </source>
</reference>
<feature type="domain" description="ABC3 transporter permease C-terminal" evidence="8">
    <location>
        <begin position="305"/>
        <end position="418"/>
    </location>
</feature>